<proteinExistence type="predicted"/>
<dbReference type="PANTHER" id="PTHR34846:SF5">
    <property type="entry name" value="CARBOXYMUCONOLACTONE DECARBOXYLASE-LIKE DOMAIN-CONTAINING PROTEIN"/>
    <property type="match status" value="1"/>
</dbReference>
<dbReference type="Gene3D" id="1.20.1290.10">
    <property type="entry name" value="AhpD-like"/>
    <property type="match status" value="1"/>
</dbReference>
<protein>
    <submittedName>
        <fullName evidence="2">Alkylhydroperoxidase AhpD family core domain-containing protein</fullName>
    </submittedName>
</protein>
<evidence type="ECO:0000313" key="2">
    <source>
        <dbReference type="EMBL" id="SDT21532.1"/>
    </source>
</evidence>
<dbReference type="RefSeq" id="WP_091527772.1">
    <property type="nucleotide sequence ID" value="NZ_LT629772.1"/>
</dbReference>
<dbReference type="NCBIfam" id="TIGR00778">
    <property type="entry name" value="ahpD_dom"/>
    <property type="match status" value="1"/>
</dbReference>
<feature type="domain" description="Carboxymuconolactone decarboxylase-like" evidence="1">
    <location>
        <begin position="33"/>
        <end position="91"/>
    </location>
</feature>
<dbReference type="InterPro" id="IPR004675">
    <property type="entry name" value="AhpD_core"/>
</dbReference>
<accession>A0A1H1YJD9</accession>
<dbReference type="GO" id="GO:0051920">
    <property type="term" value="F:peroxiredoxin activity"/>
    <property type="evidence" value="ECO:0007669"/>
    <property type="project" value="InterPro"/>
</dbReference>
<dbReference type="EMBL" id="LT629772">
    <property type="protein sequence ID" value="SDT21532.1"/>
    <property type="molecule type" value="Genomic_DNA"/>
</dbReference>
<dbReference type="Pfam" id="PF02627">
    <property type="entry name" value="CMD"/>
    <property type="match status" value="1"/>
</dbReference>
<sequence>MPRLNLSKTSAEGYRAVYGLEKFSSEHVESEIYHLIKLRSSQLNGCAFCVDMHGSQMLESGVPFRKINSVAAWREVGWFSDRERAALELAEQVTLLPGGVPDDVWNAAAEVFDETELANLLIAIATINVWNRLMVSTQAEPNPPALAG</sequence>
<keyword evidence="2" id="KW-0560">Oxidoreductase</keyword>
<evidence type="ECO:0000313" key="3">
    <source>
        <dbReference type="Proteomes" id="UP000199103"/>
    </source>
</evidence>
<name>A0A1H1YJD9_9ACTN</name>
<dbReference type="AlphaFoldDB" id="A0A1H1YJD9"/>
<reference evidence="2 3" key="1">
    <citation type="submission" date="2016-10" db="EMBL/GenBank/DDBJ databases">
        <authorList>
            <person name="de Groot N.N."/>
        </authorList>
    </citation>
    <scope>NUCLEOTIDE SEQUENCE [LARGE SCALE GENOMIC DNA]</scope>
    <source>
        <strain evidence="2 3">DSM 21800</strain>
    </source>
</reference>
<dbReference type="STRING" id="630515.SAMN04489812_4613"/>
<dbReference type="InterPro" id="IPR003779">
    <property type="entry name" value="CMD-like"/>
</dbReference>
<dbReference type="OrthoDB" id="9801997at2"/>
<organism evidence="2 3">
    <name type="scientific">Microlunatus soli</name>
    <dbReference type="NCBI Taxonomy" id="630515"/>
    <lineage>
        <taxon>Bacteria</taxon>
        <taxon>Bacillati</taxon>
        <taxon>Actinomycetota</taxon>
        <taxon>Actinomycetes</taxon>
        <taxon>Propionibacteriales</taxon>
        <taxon>Propionibacteriaceae</taxon>
        <taxon>Microlunatus</taxon>
    </lineage>
</organism>
<keyword evidence="3" id="KW-1185">Reference proteome</keyword>
<gene>
    <name evidence="2" type="ORF">SAMN04489812_4613</name>
</gene>
<dbReference type="Proteomes" id="UP000199103">
    <property type="component" value="Chromosome I"/>
</dbReference>
<keyword evidence="2" id="KW-0575">Peroxidase</keyword>
<dbReference type="PANTHER" id="PTHR34846">
    <property type="entry name" value="4-CARBOXYMUCONOLACTONE DECARBOXYLASE FAMILY PROTEIN (AFU_ORTHOLOGUE AFUA_6G11590)"/>
    <property type="match status" value="1"/>
</dbReference>
<evidence type="ECO:0000259" key="1">
    <source>
        <dbReference type="Pfam" id="PF02627"/>
    </source>
</evidence>
<dbReference type="SUPFAM" id="SSF69118">
    <property type="entry name" value="AhpD-like"/>
    <property type="match status" value="1"/>
</dbReference>
<dbReference type="InterPro" id="IPR029032">
    <property type="entry name" value="AhpD-like"/>
</dbReference>